<evidence type="ECO:0000313" key="2">
    <source>
        <dbReference type="Proteomes" id="UP001159387"/>
    </source>
</evidence>
<dbReference type="AlphaFoldDB" id="A0AA43GTG9"/>
<organism evidence="1 2">
    <name type="scientific">Chrysosporum bergii ANA360D</name>
    <dbReference type="NCBI Taxonomy" id="617107"/>
    <lineage>
        <taxon>Bacteria</taxon>
        <taxon>Bacillati</taxon>
        <taxon>Cyanobacteriota</taxon>
        <taxon>Cyanophyceae</taxon>
        <taxon>Nostocales</taxon>
        <taxon>Nodulariaceae</taxon>
        <taxon>Chrysosporum</taxon>
    </lineage>
</organism>
<name>A0AA43GTG9_9CYAN</name>
<proteinExistence type="predicted"/>
<gene>
    <name evidence="1" type="ORF">NWP17_12685</name>
</gene>
<accession>A0AA43GTG9</accession>
<dbReference type="EMBL" id="JANQDH010000084">
    <property type="protein sequence ID" value="MDH6061281.1"/>
    <property type="molecule type" value="Genomic_DNA"/>
</dbReference>
<comment type="caution">
    <text evidence="1">The sequence shown here is derived from an EMBL/GenBank/DDBJ whole genome shotgun (WGS) entry which is preliminary data.</text>
</comment>
<keyword evidence="2" id="KW-1185">Reference proteome</keyword>
<sequence>MLQLSLAYGVSQGNIKRSRCVLPYTWLRYHFLAMPPAIAQYEE</sequence>
<protein>
    <submittedName>
        <fullName evidence="1">Uncharacterized protein</fullName>
    </submittedName>
</protein>
<dbReference type="Proteomes" id="UP001159387">
    <property type="component" value="Unassembled WGS sequence"/>
</dbReference>
<dbReference type="RefSeq" id="WP_280655256.1">
    <property type="nucleotide sequence ID" value="NZ_JANQDH010000084.1"/>
</dbReference>
<reference evidence="1 2" key="1">
    <citation type="journal article" date="2023" name="J. Phycol.">
        <title>Chrysosporum ovalisporum is synonymous with the true-branching cyanobacterium Umezakia natans (Nostocales/Aphanizomenonaceae).</title>
        <authorList>
            <person name="McGregor G.B."/>
            <person name="Sendall B.C."/>
            <person name="Niiyama Y."/>
            <person name="Tuji A."/>
            <person name="Willis A."/>
        </authorList>
    </citation>
    <scope>NUCLEOTIDE SEQUENCE [LARGE SCALE GENOMIC DNA]</scope>
    <source>
        <strain evidence="1 2">ANA360D</strain>
    </source>
</reference>
<evidence type="ECO:0000313" key="1">
    <source>
        <dbReference type="EMBL" id="MDH6061281.1"/>
    </source>
</evidence>